<name>A0A926NL94_9BACI</name>
<organism evidence="2 3">
    <name type="scientific">Metabacillus arenae</name>
    <dbReference type="NCBI Taxonomy" id="2771434"/>
    <lineage>
        <taxon>Bacteria</taxon>
        <taxon>Bacillati</taxon>
        <taxon>Bacillota</taxon>
        <taxon>Bacilli</taxon>
        <taxon>Bacillales</taxon>
        <taxon>Bacillaceae</taxon>
        <taxon>Metabacillus</taxon>
    </lineage>
</organism>
<dbReference type="RefSeq" id="WP_191161112.1">
    <property type="nucleotide sequence ID" value="NZ_JACXAI010000035.1"/>
</dbReference>
<evidence type="ECO:0000259" key="1">
    <source>
        <dbReference type="Pfam" id="PF04230"/>
    </source>
</evidence>
<dbReference type="EMBL" id="JACXAI010000035">
    <property type="protein sequence ID" value="MBD1382678.1"/>
    <property type="molecule type" value="Genomic_DNA"/>
</dbReference>
<protein>
    <submittedName>
        <fullName evidence="2">Polysaccharide pyruvyl transferase family protein</fullName>
    </submittedName>
</protein>
<dbReference type="Proteomes" id="UP000626844">
    <property type="component" value="Unassembled WGS sequence"/>
</dbReference>
<reference evidence="2" key="1">
    <citation type="submission" date="2020-09" db="EMBL/GenBank/DDBJ databases">
        <title>A novel bacterium of genus Bacillus, isolated from South China Sea.</title>
        <authorList>
            <person name="Huang H."/>
            <person name="Mo K."/>
            <person name="Hu Y."/>
        </authorList>
    </citation>
    <scope>NUCLEOTIDE SEQUENCE</scope>
    <source>
        <strain evidence="2">IB182487</strain>
    </source>
</reference>
<accession>A0A926NL94</accession>
<evidence type="ECO:0000313" key="3">
    <source>
        <dbReference type="Proteomes" id="UP000626844"/>
    </source>
</evidence>
<comment type="caution">
    <text evidence="2">The sequence shown here is derived from an EMBL/GenBank/DDBJ whole genome shotgun (WGS) entry which is preliminary data.</text>
</comment>
<dbReference type="AlphaFoldDB" id="A0A926NL94"/>
<gene>
    <name evidence="2" type="ORF">IC621_20955</name>
</gene>
<dbReference type="InterPro" id="IPR007345">
    <property type="entry name" value="Polysacch_pyruvyl_Trfase"/>
</dbReference>
<keyword evidence="3" id="KW-1185">Reference proteome</keyword>
<sequence length="404" mass="47176">MRKYVVIVGGELFNKGAQALTFTAVDQIKTRFPNTQIVLLSSMDFKRPNEEKDKYAFEILPFSLDLKSDLLGGLYKSYDYLSLVINKRKASKDIRNKVKNIFKNSTAMIDISGFALSSQRGEFSSLQYLLNLKIARKYNIPTFLFPQSFGPFNYGPIRNLVFHKLIKKELSNVKKIYVREDDGMENLKKLGLNNIQRSYDIVLQNTKSYSKSNIYKSDNVNMKVNDLVIENSIGIIPNVKIMKHGNATQLYNLYYQLIDHLIKNNKNVYFLRHSYEDKEIIENIKQKFPQNKKIFYLDEDYSCIEIDEIIKKFNFIIGSRYHSIVHAYKNFVPAIVLGWAIKYDELLSAFDQNEFCFDVRGEIEVKDAIAKLDILLKSFEQERDIISKKYKEITTNNIFDKVNF</sequence>
<keyword evidence="2" id="KW-0808">Transferase</keyword>
<evidence type="ECO:0000313" key="2">
    <source>
        <dbReference type="EMBL" id="MBD1382678.1"/>
    </source>
</evidence>
<dbReference type="GO" id="GO:0016740">
    <property type="term" value="F:transferase activity"/>
    <property type="evidence" value="ECO:0007669"/>
    <property type="project" value="UniProtKB-KW"/>
</dbReference>
<feature type="domain" description="Polysaccharide pyruvyl transferase" evidence="1">
    <location>
        <begin position="14"/>
        <end position="339"/>
    </location>
</feature>
<dbReference type="PANTHER" id="PTHR36836:SF1">
    <property type="entry name" value="COLANIC ACID BIOSYNTHESIS PROTEIN WCAK"/>
    <property type="match status" value="1"/>
</dbReference>
<dbReference type="Pfam" id="PF04230">
    <property type="entry name" value="PS_pyruv_trans"/>
    <property type="match status" value="1"/>
</dbReference>
<dbReference type="PANTHER" id="PTHR36836">
    <property type="entry name" value="COLANIC ACID BIOSYNTHESIS PROTEIN WCAK"/>
    <property type="match status" value="1"/>
</dbReference>
<proteinExistence type="predicted"/>